<dbReference type="OrthoDB" id="5412471at2759"/>
<name>A0A8H3IW25_9LECA</name>
<proteinExistence type="predicted"/>
<dbReference type="AlphaFoldDB" id="A0A8H3IW25"/>
<evidence type="ECO:0000313" key="1">
    <source>
        <dbReference type="EMBL" id="CAF9930545.1"/>
    </source>
</evidence>
<dbReference type="EMBL" id="CAJPDS010000056">
    <property type="protein sequence ID" value="CAF9930545.1"/>
    <property type="molecule type" value="Genomic_DNA"/>
</dbReference>
<dbReference type="Proteomes" id="UP000664521">
    <property type="component" value="Unassembled WGS sequence"/>
</dbReference>
<sequence>MSLWLKPSTQQICNNETIVVGRVIGAPYGDIDNLEVACAPPFRSANAGCQAATCSPEEYTTTQSLAQRLCGSVYSSNATLSSSVSSAIASATSAAKAATEGKDPTDLANFPPCGVSRWPLSATPSHPGKIYELNKNRTDPRLLLLPAKMHPPEQLQRLRERHEPRVHLPGHTIQQGYQYLRTINMQSDGLADQLYWAHHEQYDQHYPELTFARTIHRRSYEGAENMRGLQRDYYCDWVRATDALIAVRRSIILQQDTHGFARFDLIADWLFGGKLGKG</sequence>
<accession>A0A8H3IW25</accession>
<reference evidence="1" key="1">
    <citation type="submission" date="2021-03" db="EMBL/GenBank/DDBJ databases">
        <authorList>
            <person name="Tagirdzhanova G."/>
        </authorList>
    </citation>
    <scope>NUCLEOTIDE SEQUENCE</scope>
</reference>
<comment type="caution">
    <text evidence="1">The sequence shown here is derived from an EMBL/GenBank/DDBJ whole genome shotgun (WGS) entry which is preliminary data.</text>
</comment>
<gene>
    <name evidence="1" type="ORF">HETSPECPRED_007644</name>
</gene>
<evidence type="ECO:0000313" key="2">
    <source>
        <dbReference type="Proteomes" id="UP000664521"/>
    </source>
</evidence>
<protein>
    <submittedName>
        <fullName evidence="1">Uncharacterized protein</fullName>
    </submittedName>
</protein>
<keyword evidence="2" id="KW-1185">Reference proteome</keyword>
<organism evidence="1 2">
    <name type="scientific">Heterodermia speciosa</name>
    <dbReference type="NCBI Taxonomy" id="116794"/>
    <lineage>
        <taxon>Eukaryota</taxon>
        <taxon>Fungi</taxon>
        <taxon>Dikarya</taxon>
        <taxon>Ascomycota</taxon>
        <taxon>Pezizomycotina</taxon>
        <taxon>Lecanoromycetes</taxon>
        <taxon>OSLEUM clade</taxon>
        <taxon>Lecanoromycetidae</taxon>
        <taxon>Caliciales</taxon>
        <taxon>Physciaceae</taxon>
        <taxon>Heterodermia</taxon>
    </lineage>
</organism>